<organism evidence="1 2">
    <name type="scientific">Cichorium intybus</name>
    <name type="common">Chicory</name>
    <dbReference type="NCBI Taxonomy" id="13427"/>
    <lineage>
        <taxon>Eukaryota</taxon>
        <taxon>Viridiplantae</taxon>
        <taxon>Streptophyta</taxon>
        <taxon>Embryophyta</taxon>
        <taxon>Tracheophyta</taxon>
        <taxon>Spermatophyta</taxon>
        <taxon>Magnoliopsida</taxon>
        <taxon>eudicotyledons</taxon>
        <taxon>Gunneridae</taxon>
        <taxon>Pentapetalae</taxon>
        <taxon>asterids</taxon>
        <taxon>campanulids</taxon>
        <taxon>Asterales</taxon>
        <taxon>Asteraceae</taxon>
        <taxon>Cichorioideae</taxon>
        <taxon>Cichorieae</taxon>
        <taxon>Cichoriinae</taxon>
        <taxon>Cichorium</taxon>
    </lineage>
</organism>
<gene>
    <name evidence="1" type="ORF">L2E82_40487</name>
</gene>
<dbReference type="Proteomes" id="UP001055811">
    <property type="component" value="Linkage Group LG07"/>
</dbReference>
<dbReference type="EMBL" id="CM042015">
    <property type="protein sequence ID" value="KAI3710698.1"/>
    <property type="molecule type" value="Genomic_DNA"/>
</dbReference>
<reference evidence="1 2" key="2">
    <citation type="journal article" date="2022" name="Mol. Ecol. Resour.">
        <title>The genomes of chicory, endive, great burdock and yacon provide insights into Asteraceae paleo-polyploidization history and plant inulin production.</title>
        <authorList>
            <person name="Fan W."/>
            <person name="Wang S."/>
            <person name="Wang H."/>
            <person name="Wang A."/>
            <person name="Jiang F."/>
            <person name="Liu H."/>
            <person name="Zhao H."/>
            <person name="Xu D."/>
            <person name="Zhang Y."/>
        </authorList>
    </citation>
    <scope>NUCLEOTIDE SEQUENCE [LARGE SCALE GENOMIC DNA]</scope>
    <source>
        <strain evidence="2">cv. Punajuju</strain>
        <tissue evidence="1">Leaves</tissue>
    </source>
</reference>
<accession>A0ACB9ALH0</accession>
<proteinExistence type="predicted"/>
<comment type="caution">
    <text evidence="1">The sequence shown here is derived from an EMBL/GenBank/DDBJ whole genome shotgun (WGS) entry which is preliminary data.</text>
</comment>
<protein>
    <submittedName>
        <fullName evidence="1">Uncharacterized protein</fullName>
    </submittedName>
</protein>
<keyword evidence="2" id="KW-1185">Reference proteome</keyword>
<sequence>MLVQFELSIYRHLCASYKTRETVIILWAYISIRPPIGPTHAGFQPLPPFPTASNLSFLIFSTPNTH</sequence>
<name>A0ACB9ALH0_CICIN</name>
<evidence type="ECO:0000313" key="2">
    <source>
        <dbReference type="Proteomes" id="UP001055811"/>
    </source>
</evidence>
<reference evidence="2" key="1">
    <citation type="journal article" date="2022" name="Mol. Ecol. Resour.">
        <title>The genomes of chicory, endive, great burdock and yacon provide insights into Asteraceae palaeo-polyploidization history and plant inulin production.</title>
        <authorList>
            <person name="Fan W."/>
            <person name="Wang S."/>
            <person name="Wang H."/>
            <person name="Wang A."/>
            <person name="Jiang F."/>
            <person name="Liu H."/>
            <person name="Zhao H."/>
            <person name="Xu D."/>
            <person name="Zhang Y."/>
        </authorList>
    </citation>
    <scope>NUCLEOTIDE SEQUENCE [LARGE SCALE GENOMIC DNA]</scope>
    <source>
        <strain evidence="2">cv. Punajuju</strain>
    </source>
</reference>
<evidence type="ECO:0000313" key="1">
    <source>
        <dbReference type="EMBL" id="KAI3710698.1"/>
    </source>
</evidence>